<dbReference type="EMBL" id="LLXL01000424">
    <property type="protein sequence ID" value="PKK72668.1"/>
    <property type="molecule type" value="Genomic_DNA"/>
</dbReference>
<comment type="caution">
    <text evidence="2">The sequence shown here is derived from an EMBL/GenBank/DDBJ whole genome shotgun (WGS) entry which is preliminary data.</text>
</comment>
<feature type="region of interest" description="Disordered" evidence="1">
    <location>
        <begin position="41"/>
        <end position="61"/>
    </location>
</feature>
<dbReference type="AlphaFoldDB" id="A0A2N1NFL4"/>
<reference evidence="2 3" key="1">
    <citation type="submission" date="2016-04" db="EMBL/GenBank/DDBJ databases">
        <title>Genome analyses suggest a sexual origin of heterokaryosis in a supposedly ancient asexual fungus.</title>
        <authorList>
            <person name="Ropars J."/>
            <person name="Sedzielewska K."/>
            <person name="Noel J."/>
            <person name="Charron P."/>
            <person name="Farinelli L."/>
            <person name="Marton T."/>
            <person name="Kruger M."/>
            <person name="Pelin A."/>
            <person name="Brachmann A."/>
            <person name="Corradi N."/>
        </authorList>
    </citation>
    <scope>NUCLEOTIDE SEQUENCE [LARGE SCALE GENOMIC DNA]</scope>
    <source>
        <strain evidence="2 3">C2</strain>
    </source>
</reference>
<organism evidence="2 3">
    <name type="scientific">Rhizophagus irregularis</name>
    <dbReference type="NCBI Taxonomy" id="588596"/>
    <lineage>
        <taxon>Eukaryota</taxon>
        <taxon>Fungi</taxon>
        <taxon>Fungi incertae sedis</taxon>
        <taxon>Mucoromycota</taxon>
        <taxon>Glomeromycotina</taxon>
        <taxon>Glomeromycetes</taxon>
        <taxon>Glomerales</taxon>
        <taxon>Glomeraceae</taxon>
        <taxon>Rhizophagus</taxon>
    </lineage>
</organism>
<dbReference type="Proteomes" id="UP000233469">
    <property type="component" value="Unassembled WGS sequence"/>
</dbReference>
<sequence>MNRLTHNRPTEVDSDTENIAEEITTLLNQLNNCKEKIENTGDLCPISPYKRQQRKDSDKTF</sequence>
<name>A0A2N1NFL4_9GLOM</name>
<evidence type="ECO:0000313" key="2">
    <source>
        <dbReference type="EMBL" id="PKK72668.1"/>
    </source>
</evidence>
<gene>
    <name evidence="2" type="ORF">RhiirC2_776919</name>
</gene>
<evidence type="ECO:0000256" key="1">
    <source>
        <dbReference type="SAM" id="MobiDB-lite"/>
    </source>
</evidence>
<accession>A0A2N1NFL4</accession>
<reference evidence="2 3" key="2">
    <citation type="submission" date="2017-10" db="EMBL/GenBank/DDBJ databases">
        <title>Extensive intraspecific genome diversity in a model arbuscular mycorrhizal fungus.</title>
        <authorList>
            <person name="Chen E.C.H."/>
            <person name="Morin E."/>
            <person name="Baudet D."/>
            <person name="Noel J."/>
            <person name="Ndikumana S."/>
            <person name="Charron P."/>
            <person name="St-Onge C."/>
            <person name="Giorgi J."/>
            <person name="Grigoriev I.V."/>
            <person name="Roux C."/>
            <person name="Martin F.M."/>
            <person name="Corradi N."/>
        </authorList>
    </citation>
    <scope>NUCLEOTIDE SEQUENCE [LARGE SCALE GENOMIC DNA]</scope>
    <source>
        <strain evidence="2 3">C2</strain>
    </source>
</reference>
<evidence type="ECO:0000313" key="3">
    <source>
        <dbReference type="Proteomes" id="UP000233469"/>
    </source>
</evidence>
<proteinExistence type="predicted"/>
<protein>
    <submittedName>
        <fullName evidence="2">Uncharacterized protein</fullName>
    </submittedName>
</protein>